<dbReference type="EMBL" id="LCIE01000013">
    <property type="protein sequence ID" value="KKT49020.1"/>
    <property type="molecule type" value="Genomic_DNA"/>
</dbReference>
<comment type="caution">
    <text evidence="1">The sequence shown here is derived from an EMBL/GenBank/DDBJ whole genome shotgun (WGS) entry which is preliminary data.</text>
</comment>
<dbReference type="STRING" id="1618392.UW41_C0013G0011"/>
<organism evidence="1 2">
    <name type="scientific">Candidatus Collierbacteria bacterium GW2011_GWC2_44_18</name>
    <dbReference type="NCBI Taxonomy" id="1618392"/>
    <lineage>
        <taxon>Bacteria</taxon>
        <taxon>Candidatus Collieribacteriota</taxon>
    </lineage>
</organism>
<sequence length="468" mass="53146">MWSKLIEFYKNIKKMEKNIRIEEIQKETLLTKEARENRRLIDAEIVRRKEIGLLGTENLSPSNRVLDYLDRVENTDNFVYEITEGLVKDREWKIEPKMVLTIPVVGIGGQEEEAIVNTLINLFDDPMVKTGEVGILILVNRPAGSVADETNILAEGAIDALGLNGMVMDADIPKDLGTTDGPFANEMALISNEAPIGILRDILNISAMKLWKQNKSSQLPILLQMDGDFEGFAIGGFNELLGEFNDSKTKLVQCTSDWDSKEFRTENDWGLWIGSELMRELPQIIKNQINNANLSIEVRNQLIFGEAIQRGIQVPQAERMESVAGKGGYGLQRLKEDELDQNIRISERVAPGGVRTSNEVIFKWSNRRAVRSWIDLRQPPISQWVNGFAVDDLVRGKTPKEKDLDSGDIELAINRTLARFPIPKKLNGVYDNYQLPILEVLERYELERFNVSEEKKGEDLFYLQIKLA</sequence>
<protein>
    <submittedName>
        <fullName evidence="1">Uncharacterized protein</fullName>
    </submittedName>
</protein>
<proteinExistence type="predicted"/>
<gene>
    <name evidence="1" type="ORF">UW41_C0013G0011</name>
</gene>
<name>A0A0G1HQ00_9BACT</name>
<reference evidence="1 2" key="1">
    <citation type="journal article" date="2015" name="Nature">
        <title>rRNA introns, odd ribosomes, and small enigmatic genomes across a large radiation of phyla.</title>
        <authorList>
            <person name="Brown C.T."/>
            <person name="Hug L.A."/>
            <person name="Thomas B.C."/>
            <person name="Sharon I."/>
            <person name="Castelle C.J."/>
            <person name="Singh A."/>
            <person name="Wilkins M.J."/>
            <person name="Williams K.H."/>
            <person name="Banfield J.F."/>
        </authorList>
    </citation>
    <scope>NUCLEOTIDE SEQUENCE [LARGE SCALE GENOMIC DNA]</scope>
</reference>
<dbReference type="AlphaFoldDB" id="A0A0G1HQ00"/>
<accession>A0A0G1HQ00</accession>
<dbReference type="Proteomes" id="UP000034172">
    <property type="component" value="Unassembled WGS sequence"/>
</dbReference>
<evidence type="ECO:0000313" key="2">
    <source>
        <dbReference type="Proteomes" id="UP000034172"/>
    </source>
</evidence>
<evidence type="ECO:0000313" key="1">
    <source>
        <dbReference type="EMBL" id="KKT49020.1"/>
    </source>
</evidence>